<organism evidence="2 3">
    <name type="scientific">Saccharothrix syringae</name>
    <name type="common">Nocardiopsis syringae</name>
    <dbReference type="NCBI Taxonomy" id="103733"/>
    <lineage>
        <taxon>Bacteria</taxon>
        <taxon>Bacillati</taxon>
        <taxon>Actinomycetota</taxon>
        <taxon>Actinomycetes</taxon>
        <taxon>Pseudonocardiales</taxon>
        <taxon>Pseudonocardiaceae</taxon>
        <taxon>Saccharothrix</taxon>
    </lineage>
</organism>
<evidence type="ECO:0000256" key="1">
    <source>
        <dbReference type="SAM" id="MobiDB-lite"/>
    </source>
</evidence>
<dbReference type="Gene3D" id="3.40.50.300">
    <property type="entry name" value="P-loop containing nucleotide triphosphate hydrolases"/>
    <property type="match status" value="1"/>
</dbReference>
<accession>A0A5Q0GXG9</accession>
<dbReference type="GO" id="GO:0005524">
    <property type="term" value="F:ATP binding"/>
    <property type="evidence" value="ECO:0007669"/>
    <property type="project" value="UniProtKB-KW"/>
</dbReference>
<sequence length="989" mass="102891">MSGGSRSYQAGRDLHVHEVIDQRVAEHRRASGAGYPRAEPRPVDFGLRATPRGRDEDLAFLRDNVAAGRHVALVGPAGIGKSLLVRHAVNAGLLAVADAPVLWPPDLPPDVDDIVQLLVHECFEVPPDRVVPRADALRMLRDVRAVVVLDGVEVSADGAREVLASMPRSVFVLTSRHDDLFRVAKQRVLPGLPLDDAVAVVRDEVGDPVDLPVVERDWADCGGNPARLVARAVWRRVVGTHGVVPEHVTDTDVLRELVPRVLDRLTDDGRAALATLGALGEVGWGGDLLAAVSGSTGAADLLPARVAVLVDGRYVAATEVLATTPPVADADLPPLVERITHWVTTASPAEVASEVRVVERALSRSVAAELHEDALSLARAAVNALALSRHWGALAVVLHLGLRAAAGAGSVRDELSFRYALAVRRLHDGSTRQAAELLAAAIASLDRDDHDDRLATRVRELDAEVHRVANRTPLPAAGGAPLGLAESTGTAVASAAATAVKAVRDVCVSVVTSTPGGLHLVRFVQDNPGVLRVAASAVAVVGVVLATMTASGNHEQADALPPSPDSHVEATGVDGKAGPTTTTTARVPDGVALPPGSTTTTTVTTTMTAGTSANRATGIGADPQHDQDQGHRGDPGTGPTTEPVPATWGFARVWYVDRPLGSTHALSGPGVPDNGEANWTYGPWRMSSPPAGHPTATHVAVGVHRVRLPAVGAPGGSVQVTIQDYAAWGGVTPYRPGGSCQPRGWYQDGADEVIDVLCSDLAGTPVDQPFFLRYTAGRATGARGFVFDDQPAAATFTPDGAHGVNAGAVTRTAVGRYTADLPGSAGGAVDLTAVGALPRHCAVTGRRGDSVDLACTAPDGTAADTMFTAAFAVRQNFLDDPRKPVGDYVVTTDSPAAAAPTATVRWSSGGTPVTLDRTSTGKYKAHFANGYIPSTMHVTASGYGNHCGVMQFNDYSGPDNASVWVACFDSAGTLVNTGFTLSYTSARIY</sequence>
<proteinExistence type="predicted"/>
<protein>
    <submittedName>
        <fullName evidence="2">ATP-binding protein</fullName>
    </submittedName>
</protein>
<feature type="region of interest" description="Disordered" evidence="1">
    <location>
        <begin position="554"/>
        <end position="643"/>
    </location>
</feature>
<keyword evidence="3" id="KW-1185">Reference proteome</keyword>
<reference evidence="3" key="1">
    <citation type="journal article" date="2021" name="Curr. Microbiol.">
        <title>Complete genome of nocamycin-producing strain Saccharothrix syringae NRRL B-16468 reveals the biosynthetic potential for secondary metabolites.</title>
        <authorList>
            <person name="Mo X."/>
            <person name="Yang S."/>
        </authorList>
    </citation>
    <scope>NUCLEOTIDE SEQUENCE [LARGE SCALE GENOMIC DNA]</scope>
    <source>
        <strain evidence="3">ATCC 51364 / DSM 43886 / JCM 6844 / KCTC 9398 / NBRC 14523 / NRRL B-16468 / INA 2240</strain>
    </source>
</reference>
<dbReference type="KEGG" id="ssyi:EKG83_16025"/>
<name>A0A5Q0GXG9_SACSY</name>
<keyword evidence="2" id="KW-0067">ATP-binding</keyword>
<dbReference type="OrthoDB" id="3806195at2"/>
<dbReference type="InterPro" id="IPR027417">
    <property type="entry name" value="P-loop_NTPase"/>
</dbReference>
<dbReference type="RefSeq" id="WP_033431027.1">
    <property type="nucleotide sequence ID" value="NZ_CP034550.1"/>
</dbReference>
<keyword evidence="2" id="KW-0547">Nucleotide-binding</keyword>
<feature type="compositionally biased region" description="Basic and acidic residues" evidence="1">
    <location>
        <begin position="623"/>
        <end position="634"/>
    </location>
</feature>
<feature type="compositionally biased region" description="Low complexity" evidence="1">
    <location>
        <begin position="598"/>
        <end position="611"/>
    </location>
</feature>
<dbReference type="Proteomes" id="UP000325787">
    <property type="component" value="Chromosome"/>
</dbReference>
<evidence type="ECO:0000313" key="2">
    <source>
        <dbReference type="EMBL" id="QFZ18757.1"/>
    </source>
</evidence>
<feature type="region of interest" description="Disordered" evidence="1">
    <location>
        <begin position="26"/>
        <end position="50"/>
    </location>
</feature>
<gene>
    <name evidence="2" type="ORF">EKG83_16025</name>
</gene>
<dbReference type="AlphaFoldDB" id="A0A5Q0GXG9"/>
<dbReference type="EMBL" id="CP034550">
    <property type="protein sequence ID" value="QFZ18757.1"/>
    <property type="molecule type" value="Genomic_DNA"/>
</dbReference>
<dbReference type="SUPFAM" id="SSF52540">
    <property type="entry name" value="P-loop containing nucleoside triphosphate hydrolases"/>
    <property type="match status" value="1"/>
</dbReference>
<evidence type="ECO:0000313" key="3">
    <source>
        <dbReference type="Proteomes" id="UP000325787"/>
    </source>
</evidence>